<accession>A0A3B1D8B0</accession>
<dbReference type="InterPro" id="IPR015421">
    <property type="entry name" value="PyrdxlP-dep_Trfase_major"/>
</dbReference>
<dbReference type="PANTHER" id="PTHR30244">
    <property type="entry name" value="TRANSAMINASE"/>
    <property type="match status" value="1"/>
</dbReference>
<dbReference type="InterPro" id="IPR015424">
    <property type="entry name" value="PyrdxlP-dep_Trfase"/>
</dbReference>
<dbReference type="PANTHER" id="PTHR30244:SF34">
    <property type="entry name" value="DTDP-4-AMINO-4,6-DIDEOXYGALACTOSE TRANSAMINASE"/>
    <property type="match status" value="1"/>
</dbReference>
<dbReference type="EMBL" id="UOGJ01000113">
    <property type="protein sequence ID" value="VAX36952.1"/>
    <property type="molecule type" value="Genomic_DNA"/>
</dbReference>
<sequence length="383" mass="42661">MENTAALCEKAKYRVPFGTVSITDEARKLIDVALESKWVTRGKYVQEFEEKFAEKFGVKHAISVSSGTDADTIACAVLYDFGAKRGDEIIIPALTFIATANAVLQAGFTPVFVDVERETLNINPDKIEEAITPKTRAIMPVHLMGKPAAMDKIQEIAKKHNLHIIEDAAEAHGAEYKDKKIGSIGDMSAFSLYAAHIITTIEGGIIITNNEQMANAARSLRNHGMEGKFTFSRIGFSAKMNELEAAVGLGNITIYETILETRRRNLLYLIEKFKPFEEHFISIKEEAHEKIGPHAFSIIVREDSSFTKDEFVAYIESKGVDSRNLFYSIPTQCASYAFLNKKLGDFPEAEYCSNNGTHIGIHQDITLEDLDYVTEVVGEFLNK</sequence>
<proteinExistence type="predicted"/>
<dbReference type="SUPFAM" id="SSF53383">
    <property type="entry name" value="PLP-dependent transferases"/>
    <property type="match status" value="1"/>
</dbReference>
<dbReference type="CDD" id="cd00616">
    <property type="entry name" value="AHBA_syn"/>
    <property type="match status" value="1"/>
</dbReference>
<dbReference type="GO" id="GO:0008483">
    <property type="term" value="F:transaminase activity"/>
    <property type="evidence" value="ECO:0007669"/>
    <property type="project" value="UniProtKB-KW"/>
</dbReference>
<protein>
    <submittedName>
        <fullName evidence="1">Bacillosamine/Legionaminic acid biosynthesis aminotransferase PglE 4-keto-6-deoxy-N-Acetyl-D-hexosaminyl-(Lipid carrier) aminotransferase</fullName>
    </submittedName>
</protein>
<dbReference type="InterPro" id="IPR015422">
    <property type="entry name" value="PyrdxlP-dep_Trfase_small"/>
</dbReference>
<keyword evidence="1" id="KW-0032">Aminotransferase</keyword>
<reference evidence="1" key="1">
    <citation type="submission" date="2018-06" db="EMBL/GenBank/DDBJ databases">
        <authorList>
            <person name="Zhirakovskaya E."/>
        </authorList>
    </citation>
    <scope>NUCLEOTIDE SEQUENCE</scope>
</reference>
<dbReference type="GO" id="GO:0030170">
    <property type="term" value="F:pyridoxal phosphate binding"/>
    <property type="evidence" value="ECO:0007669"/>
    <property type="project" value="TreeGrafter"/>
</dbReference>
<dbReference type="PIRSF" id="PIRSF000390">
    <property type="entry name" value="PLP_StrS"/>
    <property type="match status" value="1"/>
</dbReference>
<name>A0A3B1D8B0_9ZZZZ</name>
<dbReference type="Gene3D" id="3.90.1150.10">
    <property type="entry name" value="Aspartate Aminotransferase, domain 1"/>
    <property type="match status" value="1"/>
</dbReference>
<organism evidence="1">
    <name type="scientific">hydrothermal vent metagenome</name>
    <dbReference type="NCBI Taxonomy" id="652676"/>
    <lineage>
        <taxon>unclassified sequences</taxon>
        <taxon>metagenomes</taxon>
        <taxon>ecological metagenomes</taxon>
    </lineage>
</organism>
<dbReference type="AlphaFoldDB" id="A0A3B1D8B0"/>
<dbReference type="InterPro" id="IPR000653">
    <property type="entry name" value="DegT/StrS_aminotransferase"/>
</dbReference>
<dbReference type="Pfam" id="PF01041">
    <property type="entry name" value="DegT_DnrJ_EryC1"/>
    <property type="match status" value="1"/>
</dbReference>
<keyword evidence="1" id="KW-0808">Transferase</keyword>
<evidence type="ECO:0000313" key="1">
    <source>
        <dbReference type="EMBL" id="VAX36952.1"/>
    </source>
</evidence>
<dbReference type="GO" id="GO:0000271">
    <property type="term" value="P:polysaccharide biosynthetic process"/>
    <property type="evidence" value="ECO:0007669"/>
    <property type="project" value="TreeGrafter"/>
</dbReference>
<gene>
    <name evidence="1" type="ORF">MNBD_UNCLBAC01-1845</name>
</gene>
<dbReference type="Gene3D" id="3.40.640.10">
    <property type="entry name" value="Type I PLP-dependent aspartate aminotransferase-like (Major domain)"/>
    <property type="match status" value="1"/>
</dbReference>